<dbReference type="InterPro" id="IPR005530">
    <property type="entry name" value="SPW"/>
</dbReference>
<protein>
    <submittedName>
        <fullName evidence="3">SPW repeat protein</fullName>
    </submittedName>
</protein>
<accession>A0ABY3SNC7</accession>
<dbReference type="RefSeq" id="WP_235121180.1">
    <property type="nucleotide sequence ID" value="NZ_CP090978.1"/>
</dbReference>
<dbReference type="Pfam" id="PF03779">
    <property type="entry name" value="SPW"/>
    <property type="match status" value="1"/>
</dbReference>
<evidence type="ECO:0000313" key="3">
    <source>
        <dbReference type="EMBL" id="UJF34606.1"/>
    </source>
</evidence>
<feature type="transmembrane region" description="Helical" evidence="1">
    <location>
        <begin position="57"/>
        <end position="76"/>
    </location>
</feature>
<proteinExistence type="predicted"/>
<evidence type="ECO:0000256" key="1">
    <source>
        <dbReference type="SAM" id="Phobius"/>
    </source>
</evidence>
<dbReference type="Proteomes" id="UP001649230">
    <property type="component" value="Chromosome"/>
</dbReference>
<organism evidence="3 4">
    <name type="scientific">Paenibacillus hexagrammi</name>
    <dbReference type="NCBI Taxonomy" id="2908839"/>
    <lineage>
        <taxon>Bacteria</taxon>
        <taxon>Bacillati</taxon>
        <taxon>Bacillota</taxon>
        <taxon>Bacilli</taxon>
        <taxon>Bacillales</taxon>
        <taxon>Paenibacillaceae</taxon>
        <taxon>Paenibacillus</taxon>
    </lineage>
</organism>
<keyword evidence="1" id="KW-0812">Transmembrane</keyword>
<keyword evidence="1" id="KW-0472">Membrane</keyword>
<keyword evidence="4" id="KW-1185">Reference proteome</keyword>
<feature type="transmembrane region" description="Helical" evidence="1">
    <location>
        <begin position="82"/>
        <end position="101"/>
    </location>
</feature>
<feature type="transmembrane region" description="Helical" evidence="1">
    <location>
        <begin position="33"/>
        <end position="50"/>
    </location>
</feature>
<keyword evidence="1" id="KW-1133">Transmembrane helix</keyword>
<sequence>MMMKNLVSALLGLWFIATPWVFGFTDLEQAKLVCIVLGGIQFVFSLLAIGKSGPKTWQNWIAFFAGIWFIIFPNIYHMALLAFFLFVVTGFVTMLINYSNLYDDYQ</sequence>
<gene>
    <name evidence="3" type="ORF">L0M14_05360</name>
</gene>
<name>A0ABY3SNC7_9BACL</name>
<evidence type="ECO:0000259" key="2">
    <source>
        <dbReference type="Pfam" id="PF03779"/>
    </source>
</evidence>
<dbReference type="EMBL" id="CP090978">
    <property type="protein sequence ID" value="UJF34606.1"/>
    <property type="molecule type" value="Genomic_DNA"/>
</dbReference>
<feature type="domain" description="SPW repeat-containing integral membrane" evidence="2">
    <location>
        <begin position="4"/>
        <end position="96"/>
    </location>
</feature>
<evidence type="ECO:0000313" key="4">
    <source>
        <dbReference type="Proteomes" id="UP001649230"/>
    </source>
</evidence>
<reference evidence="3 4" key="1">
    <citation type="journal article" date="2024" name="Int. J. Syst. Evol. Microbiol.">
        <title>Paenibacillus hexagrammi sp. nov., a novel bacterium isolated from the gut content of Hexagrammos agrammus.</title>
        <authorList>
            <person name="Jung H.K."/>
            <person name="Kim D.G."/>
            <person name="Zin H."/>
            <person name="Park J."/>
            <person name="Jung H."/>
            <person name="Kim Y.O."/>
            <person name="Kong H.J."/>
            <person name="Kim J.W."/>
            <person name="Kim Y.S."/>
        </authorList>
    </citation>
    <scope>NUCLEOTIDE SEQUENCE [LARGE SCALE GENOMIC DNA]</scope>
    <source>
        <strain evidence="3 4">YPD9-1</strain>
    </source>
</reference>